<dbReference type="SUPFAM" id="SSF54637">
    <property type="entry name" value="Thioesterase/thiol ester dehydrase-isomerase"/>
    <property type="match status" value="1"/>
</dbReference>
<dbReference type="SUPFAM" id="SSF46785">
    <property type="entry name" value="Winged helix' DNA-binding domain"/>
    <property type="match status" value="1"/>
</dbReference>
<name>A0ABV8D1F2_9STRE</name>
<evidence type="ECO:0000256" key="1">
    <source>
        <dbReference type="ARBA" id="ARBA00023122"/>
    </source>
</evidence>
<reference evidence="5" key="1">
    <citation type="journal article" date="2019" name="Int. J. Syst. Evol. Microbiol.">
        <title>The Global Catalogue of Microorganisms (GCM) 10K type strain sequencing project: providing services to taxonomists for standard genome sequencing and annotation.</title>
        <authorList>
            <consortium name="The Broad Institute Genomics Platform"/>
            <consortium name="The Broad Institute Genome Sequencing Center for Infectious Disease"/>
            <person name="Wu L."/>
            <person name="Ma J."/>
        </authorList>
    </citation>
    <scope>NUCLEOTIDE SEQUENCE [LARGE SCALE GENOMIC DNA]</scope>
    <source>
        <strain evidence="5">CCUG 58728</strain>
    </source>
</reference>
<dbReference type="SUPFAM" id="SSF54631">
    <property type="entry name" value="CBS-domain pair"/>
    <property type="match status" value="1"/>
</dbReference>
<dbReference type="SMART" id="SM00116">
    <property type="entry name" value="CBS"/>
    <property type="match status" value="2"/>
</dbReference>
<dbReference type="InterPro" id="IPR036390">
    <property type="entry name" value="WH_DNA-bd_sf"/>
</dbReference>
<dbReference type="PANTHER" id="PTHR43080">
    <property type="entry name" value="CBS DOMAIN-CONTAINING PROTEIN CBSX3, MITOCHONDRIAL"/>
    <property type="match status" value="1"/>
</dbReference>
<proteinExistence type="predicted"/>
<comment type="caution">
    <text evidence="4">The sequence shown here is derived from an EMBL/GenBank/DDBJ whole genome shotgun (WGS) entry which is preliminary data.</text>
</comment>
<dbReference type="NCBIfam" id="NF038279">
    <property type="entry name" value="TF_CBS_SpxR"/>
    <property type="match status" value="1"/>
</dbReference>
<dbReference type="CDD" id="cd03440">
    <property type="entry name" value="hot_dog"/>
    <property type="match status" value="1"/>
</dbReference>
<gene>
    <name evidence="4" type="primary">spxR</name>
    <name evidence="4" type="ORF">ACFOSE_05055</name>
</gene>
<dbReference type="InterPro" id="IPR051257">
    <property type="entry name" value="Diverse_CBS-Domain"/>
</dbReference>
<organism evidence="4 5">
    <name type="scientific">Streptococcus dentapri</name>
    <dbReference type="NCBI Taxonomy" id="573564"/>
    <lineage>
        <taxon>Bacteria</taxon>
        <taxon>Bacillati</taxon>
        <taxon>Bacillota</taxon>
        <taxon>Bacilli</taxon>
        <taxon>Lactobacillales</taxon>
        <taxon>Streptococcaceae</taxon>
        <taxon>Streptococcus</taxon>
    </lineage>
</organism>
<dbReference type="PROSITE" id="PS51371">
    <property type="entry name" value="CBS"/>
    <property type="match status" value="1"/>
</dbReference>
<dbReference type="Gene3D" id="1.10.10.10">
    <property type="entry name" value="Winged helix-like DNA-binding domain superfamily/Winged helix DNA-binding domain"/>
    <property type="match status" value="1"/>
</dbReference>
<keyword evidence="5" id="KW-1185">Reference proteome</keyword>
<dbReference type="InterPro" id="IPR000644">
    <property type="entry name" value="CBS_dom"/>
</dbReference>
<dbReference type="Gene3D" id="3.10.580.10">
    <property type="entry name" value="CBS-domain"/>
    <property type="match status" value="1"/>
</dbReference>
<protein>
    <submittedName>
        <fullName evidence="4">CBS-HotDog domain-containing transcription factor SpxR</fullName>
    </submittedName>
</protein>
<dbReference type="Gene3D" id="3.10.129.10">
    <property type="entry name" value="Hotdog Thioesterase"/>
    <property type="match status" value="1"/>
</dbReference>
<evidence type="ECO:0000259" key="3">
    <source>
        <dbReference type="PROSITE" id="PS51371"/>
    </source>
</evidence>
<dbReference type="PANTHER" id="PTHR43080:SF2">
    <property type="entry name" value="CBS DOMAIN-CONTAINING PROTEIN"/>
    <property type="match status" value="1"/>
</dbReference>
<dbReference type="Pfam" id="PF00571">
    <property type="entry name" value="CBS"/>
    <property type="match status" value="2"/>
</dbReference>
<keyword evidence="1 2" id="KW-0129">CBS domain</keyword>
<dbReference type="Pfam" id="PF07085">
    <property type="entry name" value="DRTGG"/>
    <property type="match status" value="1"/>
</dbReference>
<accession>A0ABV8D1F2</accession>
<dbReference type="InterPro" id="IPR029069">
    <property type="entry name" value="HotDog_dom_sf"/>
</dbReference>
<dbReference type="CDD" id="cd04596">
    <property type="entry name" value="CBS_pair_DRTGG_assoc"/>
    <property type="match status" value="1"/>
</dbReference>
<feature type="domain" description="CBS" evidence="3">
    <location>
        <begin position="254"/>
        <end position="312"/>
    </location>
</feature>
<dbReference type="SUPFAM" id="SSF75138">
    <property type="entry name" value="HprK N-terminal domain-like"/>
    <property type="match status" value="1"/>
</dbReference>
<evidence type="ECO:0000256" key="2">
    <source>
        <dbReference type="PROSITE-ProRule" id="PRU00703"/>
    </source>
</evidence>
<dbReference type="Gene3D" id="3.40.1390.20">
    <property type="entry name" value="HprK N-terminal domain-like"/>
    <property type="match status" value="1"/>
</dbReference>
<sequence>MTKHQEILEYLEALPIGKHVSVRSISNHLSVSEGTAYRAIKEAENRGLVETQPRSGTIRIEQKVKVRLEKLTYAEIAAISESEVIAGHAGLKHEFSRFSIGAMTRENVVRYLVKGGLLIVGDREEIQLLALENKNAVLVTGGFKVSNKVLELAKRQGIPVMVSAYDTFTVAFMINRALSNVRIKTDIKTVAQVYSPKSQYGYLTTADAVRDYHHLVKKNNHVRYPVIDEKGCAAGIVTMRDVTDQRLATPINTVMTKPVTTKPENSLATVAQRMIVEDFAMLPVVDDEHHLLGVITRKLVMENLQDPNNEDLHTISDQIVASLKQGREGFSFKVEPAMIDNAGNLTNGILAEILKEAALRALSLDSKKNIFIEQMMIYFLQAVQIDDQLVLKPKIVTKKRRSTTIDIEVYCQDNIVCKAIVAGKIN</sequence>
<dbReference type="InterPro" id="IPR046342">
    <property type="entry name" value="CBS_dom_sf"/>
</dbReference>
<evidence type="ECO:0000313" key="4">
    <source>
        <dbReference type="EMBL" id="MFC3932144.1"/>
    </source>
</evidence>
<dbReference type="Pfam" id="PF03061">
    <property type="entry name" value="4HBT"/>
    <property type="match status" value="1"/>
</dbReference>
<dbReference type="InterPro" id="IPR010766">
    <property type="entry name" value="DRTGG"/>
</dbReference>
<dbReference type="EMBL" id="JBHSAC010000045">
    <property type="protein sequence ID" value="MFC3932144.1"/>
    <property type="molecule type" value="Genomic_DNA"/>
</dbReference>
<dbReference type="InterPro" id="IPR036388">
    <property type="entry name" value="WH-like_DNA-bd_sf"/>
</dbReference>
<dbReference type="InterPro" id="IPR006683">
    <property type="entry name" value="Thioestr_dom"/>
</dbReference>
<evidence type="ECO:0000313" key="5">
    <source>
        <dbReference type="Proteomes" id="UP001595901"/>
    </source>
</evidence>
<dbReference type="Proteomes" id="UP001595901">
    <property type="component" value="Unassembled WGS sequence"/>
</dbReference>
<dbReference type="RefSeq" id="WP_380431276.1">
    <property type="nucleotide sequence ID" value="NZ_JBHSAC010000045.1"/>
</dbReference>
<dbReference type="InterPro" id="IPR028979">
    <property type="entry name" value="Ser_kin/Pase_Hpr-like_N_sf"/>
</dbReference>